<proteinExistence type="predicted"/>
<evidence type="ECO:0000313" key="2">
    <source>
        <dbReference type="Proteomes" id="UP001214638"/>
    </source>
</evidence>
<reference evidence="1" key="1">
    <citation type="journal article" date="2023" name="Nat. Microbiol.">
        <title>Babesia duncani multi-omics identifies virulence factors and drug targets.</title>
        <authorList>
            <person name="Singh P."/>
            <person name="Lonardi S."/>
            <person name="Liang Q."/>
            <person name="Vydyam P."/>
            <person name="Khabirova E."/>
            <person name="Fang T."/>
            <person name="Gihaz S."/>
            <person name="Thekkiniath J."/>
            <person name="Munshi M."/>
            <person name="Abel S."/>
            <person name="Ciampossin L."/>
            <person name="Batugedara G."/>
            <person name="Gupta M."/>
            <person name="Lu X.M."/>
            <person name="Lenz T."/>
            <person name="Chakravarty S."/>
            <person name="Cornillot E."/>
            <person name="Hu Y."/>
            <person name="Ma W."/>
            <person name="Gonzalez L.M."/>
            <person name="Sanchez S."/>
            <person name="Estrada K."/>
            <person name="Sanchez-Flores A."/>
            <person name="Montero E."/>
            <person name="Harb O.S."/>
            <person name="Le Roch K.G."/>
            <person name="Mamoun C.B."/>
        </authorList>
    </citation>
    <scope>NUCLEOTIDE SEQUENCE</scope>
    <source>
        <strain evidence="1">WA1</strain>
    </source>
</reference>
<dbReference type="KEGG" id="bdw:94336436"/>
<dbReference type="AlphaFoldDB" id="A0AAD9PL80"/>
<gene>
    <name evidence="1" type="ORF">BdWA1_002138</name>
</gene>
<protein>
    <submittedName>
        <fullName evidence="1">Uncharacterized protein</fullName>
    </submittedName>
</protein>
<organism evidence="1 2">
    <name type="scientific">Babesia duncani</name>
    <dbReference type="NCBI Taxonomy" id="323732"/>
    <lineage>
        <taxon>Eukaryota</taxon>
        <taxon>Sar</taxon>
        <taxon>Alveolata</taxon>
        <taxon>Apicomplexa</taxon>
        <taxon>Aconoidasida</taxon>
        <taxon>Piroplasmida</taxon>
        <taxon>Babesiidae</taxon>
        <taxon>Babesia</taxon>
    </lineage>
</organism>
<evidence type="ECO:0000313" key="1">
    <source>
        <dbReference type="EMBL" id="KAK2196889.1"/>
    </source>
</evidence>
<keyword evidence="2" id="KW-1185">Reference proteome</keyword>
<dbReference type="Proteomes" id="UP001214638">
    <property type="component" value="Unassembled WGS sequence"/>
</dbReference>
<dbReference type="GeneID" id="94336436"/>
<dbReference type="EMBL" id="JALLKP010000002">
    <property type="protein sequence ID" value="KAK2196889.1"/>
    <property type="molecule type" value="Genomic_DNA"/>
</dbReference>
<name>A0AAD9PL80_9APIC</name>
<comment type="caution">
    <text evidence="1">The sequence shown here is derived from an EMBL/GenBank/DDBJ whole genome shotgun (WGS) entry which is preliminary data.</text>
</comment>
<accession>A0AAD9PL80</accession>
<dbReference type="RefSeq" id="XP_067803731.1">
    <property type="nucleotide sequence ID" value="XM_067947167.1"/>
</dbReference>
<sequence length="564" mass="63577">MPTVPHASPGTLFDWFNGSKNKPKADASPMVTPERRVVSQINDKANAPWGIKPTLTSGYFMENAVAESPRAIPILGNDFNELHGDQNEANMHWFRPRDCICKNVNLATMLESGKAIYIAGSFVHFSRSHLSRLLVQSGMSMTTNVTSADLVLLGWWIDQRILKRIMDRKPLIITENKLLYLLDNLKESCNHLKLIRPHKLLPPNFISSGKLFSCLTRPMIISNIAGHQDALERLHAFLLAAKVPKDSSLTNRRKSIYSKHHTSNLFIAIYPPGTCTRLGVELVCKAAGLECVYCNVTSENDNAYIDKNSVAIYPTSNVDSTFITRVEMTRASIKIALCEDSDGRFGRFSFSTYSQALTCDVNPEPDYEQLVLSRGITEVTLPMWLTNAGLCVFFYPPPHLAIALLMEWLVTELQDDANIKAPPVDPKQVVTAMIDYMGSNSYLQMERLLNHVHFYGPTITSTTQDANYTSPKDPMEHYHASLQRAHAQSLIDNAIGLQEDDKIQFYNQTIGKKWGKGMPSFQNDFPGAKQHRKDHCEYTKSRKRTADVLLVPPEYNTFNIWSLF</sequence>